<dbReference type="InterPro" id="IPR009200">
    <property type="entry name" value="DUF1269_membrane"/>
</dbReference>
<accession>A0A073CGS3</accession>
<dbReference type="EMBL" id="CM002803">
    <property type="protein sequence ID" value="KEI66863.1"/>
    <property type="molecule type" value="Genomic_DNA"/>
</dbReference>
<dbReference type="GeneID" id="77289597"/>
<dbReference type="HOGENOM" id="CLU_1465373_0_0_3"/>
<dbReference type="RefSeq" id="WP_026795877.1">
    <property type="nucleotide sequence ID" value="NZ_CM002803.1"/>
</dbReference>
<dbReference type="PATRIC" id="fig|388467.6.peg.1825"/>
<dbReference type="AlphaFoldDB" id="A0A073CGS3"/>
<proteinExistence type="predicted"/>
<dbReference type="eggNOG" id="COG4803">
    <property type="taxonomic scope" value="Bacteria"/>
</dbReference>
<keyword evidence="2" id="KW-1185">Reference proteome</keyword>
<sequence>MTYSEDLTTLVVVAYPEQEKAKEVLKELKELQIKGIISIVNAAVMVKNEKGKVAISETGDTDAKGGAIIGGITAGLIALFNPIGALGVIALTAGGAGVGALITHFIDLGFPQEDLKELSESLTPGSSAIIALVEHTWVDKLTETLDEYAGKLYKRSIKSDIASQLETTAKTVNTEVESTPPEA</sequence>
<name>A0A073CGS3_PLAA1</name>
<evidence type="ECO:0000313" key="1">
    <source>
        <dbReference type="EMBL" id="KEI66863.1"/>
    </source>
</evidence>
<protein>
    <recommendedName>
        <fullName evidence="3">DUF1269 domain-containing protein</fullName>
    </recommendedName>
</protein>
<organism evidence="1 2">
    <name type="scientific">Planktothrix agardhii (strain NIVA-CYA 126/8)</name>
    <dbReference type="NCBI Taxonomy" id="388467"/>
    <lineage>
        <taxon>Bacteria</taxon>
        <taxon>Bacillati</taxon>
        <taxon>Cyanobacteriota</taxon>
        <taxon>Cyanophyceae</taxon>
        <taxon>Oscillatoriophycideae</taxon>
        <taxon>Oscillatoriales</taxon>
        <taxon>Microcoleaceae</taxon>
        <taxon>Planktothrix</taxon>
    </lineage>
</organism>
<gene>
    <name evidence="1" type="ORF">A19Y_1879</name>
</gene>
<evidence type="ECO:0008006" key="3">
    <source>
        <dbReference type="Google" id="ProtNLM"/>
    </source>
</evidence>
<dbReference type="Pfam" id="PF06897">
    <property type="entry name" value="DUF1269"/>
    <property type="match status" value="1"/>
</dbReference>
<reference evidence="1 2" key="1">
    <citation type="journal article" date="2014" name="Appl. Environ. Microbiol.">
        <title>Elucidation of insertion elements encoded on plasmids and in vitro construction of shuttle vectors from the toxic cyanobacterium Planktothrix.</title>
        <authorList>
            <person name="Christiansen G."/>
            <person name="Goesmann A."/>
            <person name="Kurmayer R."/>
        </authorList>
    </citation>
    <scope>NUCLEOTIDE SEQUENCE [LARGE SCALE GENOMIC DNA]</scope>
    <source>
        <strain evidence="1 2">NIVA-CYA 126/8</strain>
    </source>
</reference>
<evidence type="ECO:0000313" key="2">
    <source>
        <dbReference type="Proteomes" id="UP000027395"/>
    </source>
</evidence>
<dbReference type="Proteomes" id="UP000027395">
    <property type="component" value="Chromosome"/>
</dbReference>